<feature type="transmembrane region" description="Helical" evidence="2">
    <location>
        <begin position="40"/>
        <end position="59"/>
    </location>
</feature>
<comment type="caution">
    <text evidence="4">The sequence shown here is derived from an EMBL/GenBank/DDBJ whole genome shotgun (WGS) entry which is preliminary data.</text>
</comment>
<dbReference type="AlphaFoldDB" id="A0A6M0CMG6"/>
<feature type="region of interest" description="Disordered" evidence="1">
    <location>
        <begin position="421"/>
        <end position="442"/>
    </location>
</feature>
<feature type="transmembrane region" description="Helical" evidence="2">
    <location>
        <begin position="124"/>
        <end position="144"/>
    </location>
</feature>
<dbReference type="Pfam" id="PF05569">
    <property type="entry name" value="Peptidase_M56"/>
    <property type="match status" value="1"/>
</dbReference>
<name>A0A6M0CMG6_9FLAO</name>
<keyword evidence="5" id="KW-1185">Reference proteome</keyword>
<sequence length="832" mass="95815">PHTFLNYIFINKAEYEQDKINEELLLHEYEHVKQKHSYDILFVEFLQLFFWFNPFLYLIKKSIKLNHEFLADNAVLKTDIEIHKYQELLLKTVGLAHPTFLSSSINYSITKKRLKMMTKSNHKVKRWGFTFLLLPLFAVLLYSFSSHEEVIQERTTTEEIQNELKQASSLKINYVHDDINILINENYDLLVNDLHVTKLDSFESILNKYNEQLSFKERKEKVIANIVVDDNVKMGLITDVKEILRQYGVNTIEVKLYDSYRAIKPMAAKWLRIRINGKKIVINGKATTLEKFAASLDKLTKNWTAAEMTNYKSDVQLQNVPDDFLIKLNTEYKKTQLYKANPVKHGLIPDPPPPPSRVGEVIEVPMPSSDKEVIYIQEDSKATQSEIEEYNSIVKKLNAVSESERIIKLRDLNRIQKIRNKMSSSQRDKALPFPNIPPPPPPKMDTIYTYQRLAKRIQTVPKNRKANIIYLKKLYGDMNASQKKSVRSPQEVFTNIPDVEVVEIVEEPEAPLKVPDVVTKYNFLADRLRQSKVKKEKEVMYLKALYKQMDPDQKASVDTPGEILKGVPHYPKMISPPPPPPPKSPLDHIIDMAKKGAVFYLEGKKISSDQAIKYAKENKSFHLETKSISSQKPSVHISKSNRKKEVIEIIEESGNRGPSVGGITQTIGEKVKGRSKIDFEKSAQEENKIEAYFKNATFKIETKAGAYVTKTYYELTAKEKARLIPPPPPPKQRIPSTLQLSNWSSNTKYGVWIDDERVANSKISDYGARYFVHFNESKLMKNAKNYGKYYYQVNLYSKPKWKSHVGNGKIKVLSSSAVVEIKLGNKIMIKGT</sequence>
<proteinExistence type="predicted"/>
<dbReference type="RefSeq" id="WP_317164707.1">
    <property type="nucleotide sequence ID" value="NZ_JAABOQ010000011.1"/>
</dbReference>
<reference evidence="4 5" key="1">
    <citation type="submission" date="2020-01" db="EMBL/GenBank/DDBJ databases">
        <title>Spongiivirga citrea KCTC 32990T.</title>
        <authorList>
            <person name="Wang G."/>
        </authorList>
    </citation>
    <scope>NUCLEOTIDE SEQUENCE [LARGE SCALE GENOMIC DNA]</scope>
    <source>
        <strain evidence="4 5">KCTC 32990</strain>
    </source>
</reference>
<gene>
    <name evidence="4" type="ORF">GWK10_18105</name>
</gene>
<evidence type="ECO:0000313" key="5">
    <source>
        <dbReference type="Proteomes" id="UP000474296"/>
    </source>
</evidence>
<evidence type="ECO:0000256" key="2">
    <source>
        <dbReference type="SAM" id="Phobius"/>
    </source>
</evidence>
<dbReference type="CDD" id="cd07341">
    <property type="entry name" value="M56_BlaR1_MecR1_like"/>
    <property type="match status" value="1"/>
</dbReference>
<keyword evidence="2" id="KW-1133">Transmembrane helix</keyword>
<organism evidence="4 5">
    <name type="scientific">Spongiivirga citrea</name>
    <dbReference type="NCBI Taxonomy" id="1481457"/>
    <lineage>
        <taxon>Bacteria</taxon>
        <taxon>Pseudomonadati</taxon>
        <taxon>Bacteroidota</taxon>
        <taxon>Flavobacteriia</taxon>
        <taxon>Flavobacteriales</taxon>
        <taxon>Flavobacteriaceae</taxon>
        <taxon>Spongiivirga</taxon>
    </lineage>
</organism>
<protein>
    <recommendedName>
        <fullName evidence="3">Peptidase M56 domain-containing protein</fullName>
    </recommendedName>
</protein>
<dbReference type="InterPro" id="IPR052173">
    <property type="entry name" value="Beta-lactam_resp_regulator"/>
</dbReference>
<evidence type="ECO:0000256" key="1">
    <source>
        <dbReference type="SAM" id="MobiDB-lite"/>
    </source>
</evidence>
<feature type="non-terminal residue" evidence="4">
    <location>
        <position position="1"/>
    </location>
</feature>
<dbReference type="Proteomes" id="UP000474296">
    <property type="component" value="Unassembled WGS sequence"/>
</dbReference>
<dbReference type="InterPro" id="IPR008756">
    <property type="entry name" value="Peptidase_M56"/>
</dbReference>
<accession>A0A6M0CMG6</accession>
<keyword evidence="2" id="KW-0812">Transmembrane</keyword>
<feature type="domain" description="Peptidase M56" evidence="3">
    <location>
        <begin position="24"/>
        <end position="116"/>
    </location>
</feature>
<keyword evidence="2" id="KW-0472">Membrane</keyword>
<dbReference type="PANTHER" id="PTHR34978:SF3">
    <property type="entry name" value="SLR0241 PROTEIN"/>
    <property type="match status" value="1"/>
</dbReference>
<dbReference type="PANTHER" id="PTHR34978">
    <property type="entry name" value="POSSIBLE SENSOR-TRANSDUCER PROTEIN BLAR"/>
    <property type="match status" value="1"/>
</dbReference>
<dbReference type="EMBL" id="JAABOQ010000011">
    <property type="protein sequence ID" value="NER19135.1"/>
    <property type="molecule type" value="Genomic_DNA"/>
</dbReference>
<evidence type="ECO:0000259" key="3">
    <source>
        <dbReference type="Pfam" id="PF05569"/>
    </source>
</evidence>
<evidence type="ECO:0000313" key="4">
    <source>
        <dbReference type="EMBL" id="NER19135.1"/>
    </source>
</evidence>